<dbReference type="AlphaFoldDB" id="A0A540VNS9"/>
<keyword evidence="4 6" id="KW-1133">Transmembrane helix</keyword>
<evidence type="ECO:0000256" key="5">
    <source>
        <dbReference type="ARBA" id="ARBA00023136"/>
    </source>
</evidence>
<dbReference type="EMBL" id="VIFK01000206">
    <property type="protein sequence ID" value="TQE98424.1"/>
    <property type="molecule type" value="Genomic_DNA"/>
</dbReference>
<comment type="caution">
    <text evidence="8">The sequence shown here is derived from an EMBL/GenBank/DDBJ whole genome shotgun (WGS) entry which is preliminary data.</text>
</comment>
<evidence type="ECO:0000256" key="1">
    <source>
        <dbReference type="ARBA" id="ARBA00004651"/>
    </source>
</evidence>
<evidence type="ECO:0000256" key="4">
    <source>
        <dbReference type="ARBA" id="ARBA00022989"/>
    </source>
</evidence>
<proteinExistence type="predicted"/>
<dbReference type="Proteomes" id="UP000315400">
    <property type="component" value="Unassembled WGS sequence"/>
</dbReference>
<evidence type="ECO:0000256" key="3">
    <source>
        <dbReference type="ARBA" id="ARBA00022692"/>
    </source>
</evidence>
<dbReference type="InterPro" id="IPR027379">
    <property type="entry name" value="CLS_N"/>
</dbReference>
<accession>A0A540VNS9</accession>
<evidence type="ECO:0000256" key="2">
    <source>
        <dbReference type="ARBA" id="ARBA00022475"/>
    </source>
</evidence>
<organism evidence="8 9">
    <name type="scientific">Spiribacter salinus</name>
    <dbReference type="NCBI Taxonomy" id="1335746"/>
    <lineage>
        <taxon>Bacteria</taxon>
        <taxon>Pseudomonadati</taxon>
        <taxon>Pseudomonadota</taxon>
        <taxon>Gammaproteobacteria</taxon>
        <taxon>Chromatiales</taxon>
        <taxon>Ectothiorhodospiraceae</taxon>
        <taxon>Spiribacter</taxon>
    </lineage>
</organism>
<evidence type="ECO:0000256" key="6">
    <source>
        <dbReference type="SAM" id="Phobius"/>
    </source>
</evidence>
<name>A0A540VNS9_9GAMM</name>
<reference evidence="8 9" key="1">
    <citation type="submission" date="2019-06" db="EMBL/GenBank/DDBJ databases">
        <title>Metagenome assembled Genome of Spiribacter salinus SL48-SHIP from the microbial mat of Salt Lake 48 (Novosibirsk region, Russia).</title>
        <authorList>
            <person name="Shipova A."/>
            <person name="Rozanov A.S."/>
            <person name="Bryanskaya A.V."/>
            <person name="Peltek S.E."/>
        </authorList>
    </citation>
    <scope>NUCLEOTIDE SEQUENCE [LARGE SCALE GENOMIC DNA]</scope>
    <source>
        <strain evidence="8">SL48-SHIP-2</strain>
    </source>
</reference>
<dbReference type="Pfam" id="PF13396">
    <property type="entry name" value="PLDc_N"/>
    <property type="match status" value="1"/>
</dbReference>
<sequence>MGIEVTGILGLLLLALVIYAIVQTIQSRAGTGTKVLWILVLLLLPLVGVIFWFLLGPKR</sequence>
<evidence type="ECO:0000259" key="7">
    <source>
        <dbReference type="Pfam" id="PF13396"/>
    </source>
</evidence>
<evidence type="ECO:0000313" key="9">
    <source>
        <dbReference type="Proteomes" id="UP000315400"/>
    </source>
</evidence>
<gene>
    <name evidence="8" type="ORF">FKY71_13955</name>
</gene>
<comment type="subcellular location">
    <subcellularLocation>
        <location evidence="1">Cell membrane</location>
        <topology evidence="1">Multi-pass membrane protein</topology>
    </subcellularLocation>
</comment>
<evidence type="ECO:0000313" key="8">
    <source>
        <dbReference type="EMBL" id="TQE98424.1"/>
    </source>
</evidence>
<feature type="transmembrane region" description="Helical" evidence="6">
    <location>
        <begin position="36"/>
        <end position="55"/>
    </location>
</feature>
<keyword evidence="3 6" id="KW-0812">Transmembrane</keyword>
<dbReference type="GO" id="GO:0005886">
    <property type="term" value="C:plasma membrane"/>
    <property type="evidence" value="ECO:0007669"/>
    <property type="project" value="UniProtKB-SubCell"/>
</dbReference>
<keyword evidence="2" id="KW-1003">Cell membrane</keyword>
<keyword evidence="5 6" id="KW-0472">Membrane</keyword>
<feature type="domain" description="Cardiolipin synthase N-terminal" evidence="7">
    <location>
        <begin position="15"/>
        <end position="57"/>
    </location>
</feature>
<protein>
    <recommendedName>
        <fullName evidence="7">Cardiolipin synthase N-terminal domain-containing protein</fullName>
    </recommendedName>
</protein>